<dbReference type="Pfam" id="PF20552">
    <property type="entry name" value="HTH_62"/>
    <property type="match status" value="1"/>
</dbReference>
<proteinExistence type="predicted"/>
<organism evidence="2">
    <name type="scientific">marine metagenome</name>
    <dbReference type="NCBI Taxonomy" id="408172"/>
    <lineage>
        <taxon>unclassified sequences</taxon>
        <taxon>metagenomes</taxon>
        <taxon>ecological metagenomes</taxon>
    </lineage>
</organism>
<sequence>MDWNPWLTKTHENKGGADYLETYDPPTLLPWQTRSAPPTEYEQALADALQEIFGEEVYDLPGIVRRLNESCVKPPEEGGWTEPNFQSVMKRLGEWP</sequence>
<protein>
    <recommendedName>
        <fullName evidence="1">Recombinase-like domain-containing protein</fullName>
    </recommendedName>
</protein>
<evidence type="ECO:0000313" key="2">
    <source>
        <dbReference type="EMBL" id="SVB81359.1"/>
    </source>
</evidence>
<accession>A0A382H2F2</accession>
<dbReference type="EMBL" id="UINC01058743">
    <property type="protein sequence ID" value="SVB81359.1"/>
    <property type="molecule type" value="Genomic_DNA"/>
</dbReference>
<reference evidence="2" key="1">
    <citation type="submission" date="2018-05" db="EMBL/GenBank/DDBJ databases">
        <authorList>
            <person name="Lanie J.A."/>
            <person name="Ng W.-L."/>
            <person name="Kazmierczak K.M."/>
            <person name="Andrzejewski T.M."/>
            <person name="Davidsen T.M."/>
            <person name="Wayne K.J."/>
            <person name="Tettelin H."/>
            <person name="Glass J.I."/>
            <person name="Rusch D."/>
            <person name="Podicherti R."/>
            <person name="Tsui H.-C.T."/>
            <person name="Winkler M.E."/>
        </authorList>
    </citation>
    <scope>NUCLEOTIDE SEQUENCE</scope>
</reference>
<gene>
    <name evidence="2" type="ORF">METZ01_LOCUS234213</name>
</gene>
<dbReference type="InterPro" id="IPR046789">
    <property type="entry name" value="HTH_62"/>
</dbReference>
<name>A0A382H2F2_9ZZZZ</name>
<dbReference type="AlphaFoldDB" id="A0A382H2F2"/>
<evidence type="ECO:0000259" key="1">
    <source>
        <dbReference type="Pfam" id="PF20552"/>
    </source>
</evidence>
<feature type="domain" description="Recombinase-like" evidence="1">
    <location>
        <begin position="26"/>
        <end position="94"/>
    </location>
</feature>